<evidence type="ECO:0000259" key="2">
    <source>
        <dbReference type="Pfam" id="PF08241"/>
    </source>
</evidence>
<keyword evidence="1" id="KW-0812">Transmembrane</keyword>
<sequence>MFSYAYAILNSENPKYMLLQLLFLLAVLYLAMVCYKKLVKPLITQEGFHQEGAYVLKRNMDAYDEFYADVYDEIHDTEDRSKGALLQILNATEPTTANSVFLDVGSGTGYVVEQLREAGYRAYGIDKSKAMVEYSEQKRPNCETKCGDVLDPMSFENSTFTHVLCTHFTIYEIENKNQFFQNCYHWLMPNGYLVIHMAERSKFDTTMPIDNKANLWKPLQRLYGIRPVETHVNFSDYQYDATYKFPNSDVAVLTETFTDKARQHVRQNEHTVNMESIDTILEYAKRNGFLVHAKLNMTECGGADKHQYLYVLERAM</sequence>
<dbReference type="SUPFAM" id="SSF53335">
    <property type="entry name" value="S-adenosyl-L-methionine-dependent methyltransferases"/>
    <property type="match status" value="1"/>
</dbReference>
<accession>A0A6C0DQK8</accession>
<keyword evidence="1" id="KW-1133">Transmembrane helix</keyword>
<dbReference type="Pfam" id="PF08241">
    <property type="entry name" value="Methyltransf_11"/>
    <property type="match status" value="1"/>
</dbReference>
<dbReference type="InterPro" id="IPR013216">
    <property type="entry name" value="Methyltransf_11"/>
</dbReference>
<proteinExistence type="predicted"/>
<dbReference type="GO" id="GO:0008757">
    <property type="term" value="F:S-adenosylmethionine-dependent methyltransferase activity"/>
    <property type="evidence" value="ECO:0007669"/>
    <property type="project" value="InterPro"/>
</dbReference>
<name>A0A6C0DQK8_9ZZZZ</name>
<keyword evidence="1" id="KW-0472">Membrane</keyword>
<reference evidence="3" key="1">
    <citation type="journal article" date="2020" name="Nature">
        <title>Giant virus diversity and host interactions through global metagenomics.</title>
        <authorList>
            <person name="Schulz F."/>
            <person name="Roux S."/>
            <person name="Paez-Espino D."/>
            <person name="Jungbluth S."/>
            <person name="Walsh D.A."/>
            <person name="Denef V.J."/>
            <person name="McMahon K.D."/>
            <person name="Konstantinidis K.T."/>
            <person name="Eloe-Fadrosh E.A."/>
            <person name="Kyrpides N.C."/>
            <person name="Woyke T."/>
        </authorList>
    </citation>
    <scope>NUCLEOTIDE SEQUENCE</scope>
    <source>
        <strain evidence="3">GVMAG-M-3300023174-3</strain>
    </source>
</reference>
<dbReference type="Gene3D" id="3.40.50.150">
    <property type="entry name" value="Vaccinia Virus protein VP39"/>
    <property type="match status" value="1"/>
</dbReference>
<dbReference type="PANTHER" id="PTHR43861">
    <property type="entry name" value="TRANS-ACONITATE 2-METHYLTRANSFERASE-RELATED"/>
    <property type="match status" value="1"/>
</dbReference>
<protein>
    <recommendedName>
        <fullName evidence="2">Methyltransferase type 11 domain-containing protein</fullName>
    </recommendedName>
</protein>
<dbReference type="EMBL" id="MN739646">
    <property type="protein sequence ID" value="QHT17865.1"/>
    <property type="molecule type" value="Genomic_DNA"/>
</dbReference>
<feature type="domain" description="Methyltransferase type 11" evidence="2">
    <location>
        <begin position="102"/>
        <end position="195"/>
    </location>
</feature>
<dbReference type="CDD" id="cd02440">
    <property type="entry name" value="AdoMet_MTases"/>
    <property type="match status" value="1"/>
</dbReference>
<feature type="transmembrane region" description="Helical" evidence="1">
    <location>
        <begin position="16"/>
        <end position="35"/>
    </location>
</feature>
<evidence type="ECO:0000256" key="1">
    <source>
        <dbReference type="SAM" id="Phobius"/>
    </source>
</evidence>
<dbReference type="InterPro" id="IPR029063">
    <property type="entry name" value="SAM-dependent_MTases_sf"/>
</dbReference>
<organism evidence="3">
    <name type="scientific">viral metagenome</name>
    <dbReference type="NCBI Taxonomy" id="1070528"/>
    <lineage>
        <taxon>unclassified sequences</taxon>
        <taxon>metagenomes</taxon>
        <taxon>organismal metagenomes</taxon>
    </lineage>
</organism>
<dbReference type="AlphaFoldDB" id="A0A6C0DQK8"/>
<dbReference type="PANTHER" id="PTHR43861:SF6">
    <property type="entry name" value="METHYLTRANSFERASE TYPE 11"/>
    <property type="match status" value="1"/>
</dbReference>
<evidence type="ECO:0000313" key="3">
    <source>
        <dbReference type="EMBL" id="QHT17865.1"/>
    </source>
</evidence>